<evidence type="ECO:0000256" key="3">
    <source>
        <dbReference type="ARBA" id="ARBA00012438"/>
    </source>
</evidence>
<evidence type="ECO:0000256" key="6">
    <source>
        <dbReference type="ARBA" id="ARBA00022692"/>
    </source>
</evidence>
<proteinExistence type="predicted"/>
<dbReference type="InterPro" id="IPR013767">
    <property type="entry name" value="PAS_fold"/>
</dbReference>
<dbReference type="InterPro" id="IPR036097">
    <property type="entry name" value="HisK_dim/P_sf"/>
</dbReference>
<dbReference type="Gene3D" id="3.30.450.20">
    <property type="entry name" value="PAS domain"/>
    <property type="match status" value="2"/>
</dbReference>
<evidence type="ECO:0000313" key="14">
    <source>
        <dbReference type="EMBL" id="OGM26283.1"/>
    </source>
</evidence>
<dbReference type="SMART" id="SM00387">
    <property type="entry name" value="HATPase_c"/>
    <property type="match status" value="1"/>
</dbReference>
<dbReference type="InterPro" id="IPR004358">
    <property type="entry name" value="Sig_transdc_His_kin-like_C"/>
</dbReference>
<dbReference type="SUPFAM" id="SSF55874">
    <property type="entry name" value="ATPase domain of HSP90 chaperone/DNA topoisomerase II/histidine kinase"/>
    <property type="match status" value="1"/>
</dbReference>
<dbReference type="PROSITE" id="PS50109">
    <property type="entry name" value="HIS_KIN"/>
    <property type="match status" value="1"/>
</dbReference>
<dbReference type="NCBIfam" id="TIGR00229">
    <property type="entry name" value="sensory_box"/>
    <property type="match status" value="2"/>
</dbReference>
<keyword evidence="6 10" id="KW-0812">Transmembrane</keyword>
<dbReference type="Pfam" id="PF03924">
    <property type="entry name" value="CHASE"/>
    <property type="match status" value="1"/>
</dbReference>
<dbReference type="EC" id="2.7.13.3" evidence="3"/>
<evidence type="ECO:0000256" key="1">
    <source>
        <dbReference type="ARBA" id="ARBA00000085"/>
    </source>
</evidence>
<evidence type="ECO:0000256" key="5">
    <source>
        <dbReference type="ARBA" id="ARBA00022679"/>
    </source>
</evidence>
<evidence type="ECO:0000313" key="15">
    <source>
        <dbReference type="Proteomes" id="UP000179221"/>
    </source>
</evidence>
<dbReference type="Gene3D" id="1.10.287.130">
    <property type="match status" value="1"/>
</dbReference>
<dbReference type="Gene3D" id="3.30.565.10">
    <property type="entry name" value="Histidine kinase-like ATPase, C-terminal domain"/>
    <property type="match status" value="1"/>
</dbReference>
<evidence type="ECO:0000256" key="9">
    <source>
        <dbReference type="ARBA" id="ARBA00023136"/>
    </source>
</evidence>
<comment type="subcellular location">
    <subcellularLocation>
        <location evidence="2">Membrane</location>
    </subcellularLocation>
</comment>
<evidence type="ECO:0000259" key="13">
    <source>
        <dbReference type="PROSITE" id="PS50839"/>
    </source>
</evidence>
<evidence type="ECO:0000259" key="12">
    <source>
        <dbReference type="PROSITE" id="PS50112"/>
    </source>
</evidence>
<dbReference type="EMBL" id="MGGL01000014">
    <property type="protein sequence ID" value="OGM26283.1"/>
    <property type="molecule type" value="Genomic_DNA"/>
</dbReference>
<dbReference type="PROSITE" id="PS50112">
    <property type="entry name" value="PAS"/>
    <property type="match status" value="2"/>
</dbReference>
<dbReference type="PROSITE" id="PS50839">
    <property type="entry name" value="CHASE"/>
    <property type="match status" value="1"/>
</dbReference>
<sequence>MVKNTTNFISQFKSSLDVIVLILLLGITFGFWKTVDSLVERQNRTEMLGEVSRIEQAAKSNMDRYVGALYSVKGLFSASVDVERSEFDDYFTALDISSQYPGIYSFGYTSRVAHKDASHFLENLKQELNKEGLPITSIPEHVADVPEHYFLNYIVRQPELGTPVSYGLDQSLDETRRVAMEHARDTGEAVASGPVILAGPEMSGFLVTLAIYKNGASANTQQERRQALVGFVNSAYGYQELMSDLFSEAIAKKIEVHVNDGGKIVFDTLKEEEHEEHDVFSLAKRTLDIAGRQWEVEFFTPTPTLRTGAVEYLPAIVLISGCLLSFALFGLTRTIVRGGMRADALVQEVTAQLKEDKNTLSLIVGSMGEGVLMIDRDHKIDLINAKAVSLFGVDEKEVIGHKWTEFVKAYVGGREIPESERTSIKVLNMGVSLITPLDADHYYVLPNGRKFPVTSVTTPMLVDGKVVGVVKVFRDATVEKEAKIIIEETIKSRTKELKEEQGKSLSILENTDEGVILTNSRGLVSYVNPSFSNMTGYSEAELSGRDFSEVIKAYDVKGKLISPAQLSDAAAVTAKKKETKVWIAKKREGNFGVIINAAPVYVDKEFIGVVRIIHDITEDMRLQQQKDDFFSIASHELRTPLTVISGNLDTILAGYGKSNLTSADTSLLKDSMTAADRLMKMVTDFLNVSRLDQGRLKYDLMPVDACKLGKEVINELKALAKEKGLDLSYVCDSRDVIVSADPGLLKEVFINLIGNSIKFTEKGGIKVWHELVPHGIKFYVEDTGMGIPISKHTLLFRRFQQAMDRTIEREAGGTGLGLYISREFMRVMGGKLDLEKSSIGKGSTFAFTLPLLEDKG</sequence>
<feature type="domain" description="Histidine kinase" evidence="11">
    <location>
        <begin position="632"/>
        <end position="853"/>
    </location>
</feature>
<dbReference type="PRINTS" id="PR00344">
    <property type="entry name" value="BCTRLSENSOR"/>
</dbReference>
<dbReference type="GO" id="GO:0006355">
    <property type="term" value="P:regulation of DNA-templated transcription"/>
    <property type="evidence" value="ECO:0007669"/>
    <property type="project" value="InterPro"/>
</dbReference>
<dbReference type="PANTHER" id="PTHR43047">
    <property type="entry name" value="TWO-COMPONENT HISTIDINE PROTEIN KINASE"/>
    <property type="match status" value="1"/>
</dbReference>
<dbReference type="InterPro" id="IPR003594">
    <property type="entry name" value="HATPase_dom"/>
</dbReference>
<dbReference type="SMART" id="SM01079">
    <property type="entry name" value="CHASE"/>
    <property type="match status" value="1"/>
</dbReference>
<comment type="catalytic activity">
    <reaction evidence="1">
        <text>ATP + protein L-histidine = ADP + protein N-phospho-L-histidine.</text>
        <dbReference type="EC" id="2.7.13.3"/>
    </reaction>
</comment>
<dbReference type="SUPFAM" id="SSF47384">
    <property type="entry name" value="Homodimeric domain of signal transducing histidine kinase"/>
    <property type="match status" value="1"/>
</dbReference>
<keyword evidence="7" id="KW-0418">Kinase</keyword>
<protein>
    <recommendedName>
        <fullName evidence="3">histidine kinase</fullName>
        <ecNumber evidence="3">2.7.13.3</ecNumber>
    </recommendedName>
</protein>
<evidence type="ECO:0000256" key="2">
    <source>
        <dbReference type="ARBA" id="ARBA00004370"/>
    </source>
</evidence>
<dbReference type="SMART" id="SM00388">
    <property type="entry name" value="HisKA"/>
    <property type="match status" value="1"/>
</dbReference>
<gene>
    <name evidence="14" type="ORF">A2628_03715</name>
</gene>
<evidence type="ECO:0000256" key="4">
    <source>
        <dbReference type="ARBA" id="ARBA00022553"/>
    </source>
</evidence>
<dbReference type="CDD" id="cd00130">
    <property type="entry name" value="PAS"/>
    <property type="match status" value="2"/>
</dbReference>
<dbReference type="Proteomes" id="UP000179221">
    <property type="component" value="Unassembled WGS sequence"/>
</dbReference>
<reference evidence="14 15" key="1">
    <citation type="journal article" date="2016" name="Nat. Commun.">
        <title>Thousands of microbial genomes shed light on interconnected biogeochemical processes in an aquifer system.</title>
        <authorList>
            <person name="Anantharaman K."/>
            <person name="Brown C.T."/>
            <person name="Hug L.A."/>
            <person name="Sharon I."/>
            <person name="Castelle C.J."/>
            <person name="Probst A.J."/>
            <person name="Thomas B.C."/>
            <person name="Singh A."/>
            <person name="Wilkins M.J."/>
            <person name="Karaoz U."/>
            <person name="Brodie E.L."/>
            <person name="Williams K.H."/>
            <person name="Hubbard S.S."/>
            <person name="Banfield J.F."/>
        </authorList>
    </citation>
    <scope>NUCLEOTIDE SEQUENCE [LARGE SCALE GENOMIC DNA]</scope>
</reference>
<evidence type="ECO:0000259" key="11">
    <source>
        <dbReference type="PROSITE" id="PS50109"/>
    </source>
</evidence>
<feature type="domain" description="PAS" evidence="12">
    <location>
        <begin position="356"/>
        <end position="400"/>
    </location>
</feature>
<dbReference type="InterPro" id="IPR035965">
    <property type="entry name" value="PAS-like_dom_sf"/>
</dbReference>
<dbReference type="PANTHER" id="PTHR43047:SF64">
    <property type="entry name" value="HISTIDINE KINASE CONTAINING CHEY-HOMOLOGOUS RECEIVER DOMAIN AND PAS DOMAIN-RELATED"/>
    <property type="match status" value="1"/>
</dbReference>
<dbReference type="SUPFAM" id="SSF55785">
    <property type="entry name" value="PYP-like sensor domain (PAS domain)"/>
    <property type="match status" value="2"/>
</dbReference>
<dbReference type="InterPro" id="IPR000014">
    <property type="entry name" value="PAS"/>
</dbReference>
<comment type="caution">
    <text evidence="14">The sequence shown here is derived from an EMBL/GenBank/DDBJ whole genome shotgun (WGS) entry which is preliminary data.</text>
</comment>
<dbReference type="InterPro" id="IPR036890">
    <property type="entry name" value="HATPase_C_sf"/>
</dbReference>
<dbReference type="CDD" id="cd00082">
    <property type="entry name" value="HisKA"/>
    <property type="match status" value="1"/>
</dbReference>
<dbReference type="Gene3D" id="3.30.450.350">
    <property type="entry name" value="CHASE domain"/>
    <property type="match status" value="1"/>
</dbReference>
<feature type="transmembrane region" description="Helical" evidence="10">
    <location>
        <begin position="312"/>
        <end position="331"/>
    </location>
</feature>
<organism evidence="14 15">
    <name type="scientific">Candidatus Woesebacteria bacterium RIFCSPHIGHO2_01_FULL_40_22</name>
    <dbReference type="NCBI Taxonomy" id="1802499"/>
    <lineage>
        <taxon>Bacteria</taxon>
        <taxon>Candidatus Woeseibacteriota</taxon>
    </lineage>
</organism>
<evidence type="ECO:0000256" key="8">
    <source>
        <dbReference type="ARBA" id="ARBA00022989"/>
    </source>
</evidence>
<dbReference type="AlphaFoldDB" id="A0A1F7YG57"/>
<evidence type="ECO:0000256" key="10">
    <source>
        <dbReference type="SAM" id="Phobius"/>
    </source>
</evidence>
<dbReference type="InterPro" id="IPR042240">
    <property type="entry name" value="CHASE_sf"/>
</dbReference>
<keyword evidence="5" id="KW-0808">Transferase</keyword>
<evidence type="ECO:0000256" key="7">
    <source>
        <dbReference type="ARBA" id="ARBA00022777"/>
    </source>
</evidence>
<dbReference type="Pfam" id="PF13426">
    <property type="entry name" value="PAS_9"/>
    <property type="match status" value="1"/>
</dbReference>
<dbReference type="SMART" id="SM00091">
    <property type="entry name" value="PAS"/>
    <property type="match status" value="2"/>
</dbReference>
<keyword evidence="4" id="KW-0597">Phosphoprotein</keyword>
<keyword evidence="9 10" id="KW-0472">Membrane</keyword>
<feature type="transmembrane region" description="Helical" evidence="10">
    <location>
        <begin position="12"/>
        <end position="32"/>
    </location>
</feature>
<accession>A0A1F7YG57</accession>
<dbReference type="GO" id="GO:0000155">
    <property type="term" value="F:phosphorelay sensor kinase activity"/>
    <property type="evidence" value="ECO:0007669"/>
    <property type="project" value="InterPro"/>
</dbReference>
<feature type="domain" description="CHASE" evidence="13">
    <location>
        <begin position="78"/>
        <end position="245"/>
    </location>
</feature>
<dbReference type="Pfam" id="PF00989">
    <property type="entry name" value="PAS"/>
    <property type="match status" value="1"/>
</dbReference>
<dbReference type="InterPro" id="IPR006189">
    <property type="entry name" value="CHASE_dom"/>
</dbReference>
<dbReference type="InterPro" id="IPR005467">
    <property type="entry name" value="His_kinase_dom"/>
</dbReference>
<dbReference type="Pfam" id="PF00512">
    <property type="entry name" value="HisKA"/>
    <property type="match status" value="1"/>
</dbReference>
<name>A0A1F7YG57_9BACT</name>
<dbReference type="Pfam" id="PF02518">
    <property type="entry name" value="HATPase_c"/>
    <property type="match status" value="1"/>
</dbReference>
<keyword evidence="8 10" id="KW-1133">Transmembrane helix</keyword>
<feature type="domain" description="PAS" evidence="12">
    <location>
        <begin position="500"/>
        <end position="551"/>
    </location>
</feature>
<dbReference type="InterPro" id="IPR003661">
    <property type="entry name" value="HisK_dim/P_dom"/>
</dbReference>
<dbReference type="GO" id="GO:0016020">
    <property type="term" value="C:membrane"/>
    <property type="evidence" value="ECO:0007669"/>
    <property type="project" value="UniProtKB-SubCell"/>
</dbReference>